<comment type="caution">
    <text evidence="3">The sequence shown here is derived from an EMBL/GenBank/DDBJ whole genome shotgun (WGS) entry which is preliminary data.</text>
</comment>
<dbReference type="OrthoDB" id="5065329at2759"/>
<keyword evidence="4" id="KW-1185">Reference proteome</keyword>
<sequence>MILAKPATIALWATLSLATALPGPLRPGQQHPIQSAVLGRISQQGCFSSIPTTIGSPKASSQNSWDSCSRRCRDEEHKPVALVSSSIQDMLNTIPLLCVELKSNLRVSRGIWAVMPAYPGRFRDMDVWLGIVLGDAINSARKGPPADMQVSDNKCDEKCRDTEDSCGGYDAEDGRNVYSIYDTGMPRDNDMLDAEESSVSSSTMGPSPTETATWSSSGLSRSMYKDTRTNTFAANETVAQIYQFIGTFNAYWQYLIHSVGWFGPKEDREVGKDLEL</sequence>
<gene>
    <name evidence="3" type="ORF">FIESC28_09966</name>
</gene>
<organism evidence="3 4">
    <name type="scientific">Fusarium coffeatum</name>
    <dbReference type="NCBI Taxonomy" id="231269"/>
    <lineage>
        <taxon>Eukaryota</taxon>
        <taxon>Fungi</taxon>
        <taxon>Dikarya</taxon>
        <taxon>Ascomycota</taxon>
        <taxon>Pezizomycotina</taxon>
        <taxon>Sordariomycetes</taxon>
        <taxon>Hypocreomycetidae</taxon>
        <taxon>Hypocreales</taxon>
        <taxon>Nectriaceae</taxon>
        <taxon>Fusarium</taxon>
        <taxon>Fusarium incarnatum-equiseti species complex</taxon>
    </lineage>
</organism>
<dbReference type="EMBL" id="QKXC01000266">
    <property type="protein sequence ID" value="RBR09358.1"/>
    <property type="molecule type" value="Genomic_DNA"/>
</dbReference>
<evidence type="ECO:0000313" key="3">
    <source>
        <dbReference type="EMBL" id="RBR09358.1"/>
    </source>
</evidence>
<keyword evidence="2" id="KW-0732">Signal</keyword>
<name>A0A366QYP6_9HYPO</name>
<evidence type="ECO:0000313" key="4">
    <source>
        <dbReference type="Proteomes" id="UP000253153"/>
    </source>
</evidence>
<protein>
    <submittedName>
        <fullName evidence="3">Uncharacterized protein</fullName>
    </submittedName>
</protein>
<dbReference type="AlphaFoldDB" id="A0A366QYP6"/>
<accession>A0A366QYP6</accession>
<dbReference type="RefSeq" id="XP_031011888.1">
    <property type="nucleotide sequence ID" value="XM_031164101.1"/>
</dbReference>
<feature type="signal peptide" evidence="2">
    <location>
        <begin position="1"/>
        <end position="18"/>
    </location>
</feature>
<feature type="chain" id="PRO_5016959232" evidence="2">
    <location>
        <begin position="19"/>
        <end position="276"/>
    </location>
</feature>
<dbReference type="GeneID" id="41999397"/>
<proteinExistence type="predicted"/>
<reference evidence="3 4" key="1">
    <citation type="submission" date="2018-06" db="EMBL/GenBank/DDBJ databases">
        <title>Fusarium incarnatum-equiseti species complex species 28.</title>
        <authorList>
            <person name="Gardiner D.M."/>
        </authorList>
    </citation>
    <scope>NUCLEOTIDE SEQUENCE [LARGE SCALE GENOMIC DNA]</scope>
    <source>
        <strain evidence="3 4">FIESC_28</strain>
    </source>
</reference>
<feature type="compositionally biased region" description="Polar residues" evidence="1">
    <location>
        <begin position="203"/>
        <end position="220"/>
    </location>
</feature>
<evidence type="ECO:0000256" key="2">
    <source>
        <dbReference type="SAM" id="SignalP"/>
    </source>
</evidence>
<dbReference type="Proteomes" id="UP000253153">
    <property type="component" value="Unassembled WGS sequence"/>
</dbReference>
<evidence type="ECO:0000256" key="1">
    <source>
        <dbReference type="SAM" id="MobiDB-lite"/>
    </source>
</evidence>
<feature type="region of interest" description="Disordered" evidence="1">
    <location>
        <begin position="190"/>
        <end position="220"/>
    </location>
</feature>